<feature type="transmembrane region" description="Helical" evidence="1">
    <location>
        <begin position="254"/>
        <end position="287"/>
    </location>
</feature>
<dbReference type="RefSeq" id="WP_234100223.1">
    <property type="nucleotide sequence ID" value="NZ_CP117955.1"/>
</dbReference>
<keyword evidence="1" id="KW-0472">Membrane</keyword>
<accession>A0ABD4VQA0</accession>
<keyword evidence="1" id="KW-1133">Transmembrane helix</keyword>
<evidence type="ECO:0000256" key="1">
    <source>
        <dbReference type="SAM" id="Phobius"/>
    </source>
</evidence>
<dbReference type="GO" id="GO:0016746">
    <property type="term" value="F:acyltransferase activity"/>
    <property type="evidence" value="ECO:0007669"/>
    <property type="project" value="UniProtKB-KW"/>
</dbReference>
<dbReference type="EMBL" id="JAPUAC010000003">
    <property type="protein sequence ID" value="MCZ2653611.1"/>
    <property type="molecule type" value="Genomic_DNA"/>
</dbReference>
<evidence type="ECO:0000259" key="2">
    <source>
        <dbReference type="Pfam" id="PF01757"/>
    </source>
</evidence>
<organism evidence="3 4">
    <name type="scientific">Bacteroides fragilis</name>
    <dbReference type="NCBI Taxonomy" id="817"/>
    <lineage>
        <taxon>Bacteria</taxon>
        <taxon>Pseudomonadati</taxon>
        <taxon>Bacteroidota</taxon>
        <taxon>Bacteroidia</taxon>
        <taxon>Bacteroidales</taxon>
        <taxon>Bacteroidaceae</taxon>
        <taxon>Bacteroides</taxon>
    </lineage>
</organism>
<proteinExistence type="predicted"/>
<feature type="transmembrane region" description="Helical" evidence="1">
    <location>
        <begin position="72"/>
        <end position="92"/>
    </location>
</feature>
<dbReference type="AlphaFoldDB" id="A0ABD4VQA0"/>
<dbReference type="Pfam" id="PF01757">
    <property type="entry name" value="Acyl_transf_3"/>
    <property type="match status" value="1"/>
</dbReference>
<dbReference type="Proteomes" id="UP001075704">
    <property type="component" value="Unassembled WGS sequence"/>
</dbReference>
<feature type="transmembrane region" description="Helical" evidence="1">
    <location>
        <begin position="211"/>
        <end position="234"/>
    </location>
</feature>
<evidence type="ECO:0000313" key="4">
    <source>
        <dbReference type="Proteomes" id="UP001075704"/>
    </source>
</evidence>
<name>A0ABD4VQA0_BACFG</name>
<keyword evidence="3" id="KW-0012">Acyltransferase</keyword>
<keyword evidence="1" id="KW-0812">Transmembrane</keyword>
<protein>
    <submittedName>
        <fullName evidence="3">Acyltransferase family protein</fullName>
    </submittedName>
</protein>
<evidence type="ECO:0000313" key="3">
    <source>
        <dbReference type="EMBL" id="MCZ2653611.1"/>
    </source>
</evidence>
<dbReference type="InterPro" id="IPR002656">
    <property type="entry name" value="Acyl_transf_3_dom"/>
</dbReference>
<sequence length="297" mass="35042">MKENGSMMNLFPVDRTVAMRGIAIFLIILSHIIGLFQIRYATPLGGTGVAIFLILSGYGLRESFSKKGLLGFWKNKFLNVYIPYFIVELLLLGEGEDFNILSLLLLRPSVSYFWYLNFLLLNYWIFFILYSRAWHRYDNYILLIISCLIFFYCGELRAEQCLSFPLGVFLSKYKYRVYRYINKYTIICCLLIGFLALFIKQFDWCRAHNILFVFVQILNKLPLALSIMFMFLFVKKNVFWNCLGKYSYELYLTHILFIPMLIVNTSLSIIPIYIILFILSALFIYKIKVYVISLLKK</sequence>
<feature type="transmembrane region" description="Helical" evidence="1">
    <location>
        <begin position="21"/>
        <end position="38"/>
    </location>
</feature>
<feature type="transmembrane region" description="Helical" evidence="1">
    <location>
        <begin position="137"/>
        <end position="157"/>
    </location>
</feature>
<feature type="transmembrane region" description="Helical" evidence="1">
    <location>
        <begin position="112"/>
        <end position="130"/>
    </location>
</feature>
<feature type="transmembrane region" description="Helical" evidence="1">
    <location>
        <begin position="44"/>
        <end position="60"/>
    </location>
</feature>
<reference evidence="3" key="1">
    <citation type="submission" date="2022-12" db="EMBL/GenBank/DDBJ databases">
        <title>Development of a Multilocus Sequence Typing Scheme for Bacteroides fragilis Based on Whole Genome Sequencing Data and Clinical Application.</title>
        <authorList>
            <person name="Nielsen F.D."/>
            <person name="Justesen U.S."/>
        </authorList>
    </citation>
    <scope>NUCLEOTIDE SEQUENCE</scope>
    <source>
        <strain evidence="3">BF_BC_ODE_DK_2015_2</strain>
    </source>
</reference>
<gene>
    <name evidence="3" type="ORF">O1422_05480</name>
</gene>
<comment type="caution">
    <text evidence="3">The sequence shown here is derived from an EMBL/GenBank/DDBJ whole genome shotgun (WGS) entry which is preliminary data.</text>
</comment>
<keyword evidence="3" id="KW-0808">Transferase</keyword>
<feature type="domain" description="Acyltransferase 3" evidence="2">
    <location>
        <begin position="18"/>
        <end position="284"/>
    </location>
</feature>
<feature type="transmembrane region" description="Helical" evidence="1">
    <location>
        <begin position="177"/>
        <end position="199"/>
    </location>
</feature>